<evidence type="ECO:0000256" key="10">
    <source>
        <dbReference type="SAM" id="Phobius"/>
    </source>
</evidence>
<accession>A0A2U2C770</accession>
<keyword evidence="8" id="KW-0625">Polysaccharide transport</keyword>
<dbReference type="GO" id="GO:0043190">
    <property type="term" value="C:ATP-binding cassette (ABC) transporter complex"/>
    <property type="evidence" value="ECO:0007669"/>
    <property type="project" value="InterPro"/>
</dbReference>
<dbReference type="RefSeq" id="WP_109534161.1">
    <property type="nucleotide sequence ID" value="NZ_CAXPUO010000095.1"/>
</dbReference>
<organism evidence="12 13">
    <name type="scientific">Pararhodobacter marinus</name>
    <dbReference type="NCBI Taxonomy" id="2184063"/>
    <lineage>
        <taxon>Bacteria</taxon>
        <taxon>Pseudomonadati</taxon>
        <taxon>Pseudomonadota</taxon>
        <taxon>Alphaproteobacteria</taxon>
        <taxon>Rhodobacterales</taxon>
        <taxon>Paracoccaceae</taxon>
        <taxon>Pararhodobacter</taxon>
    </lineage>
</organism>
<proteinExistence type="inferred from homology"/>
<sequence length="275" mass="30735">MSAGSYPDLPAAPPAPLKQHRQSYHDARVLLALVMREVTTRFGRTPGGFIWAIMQPLGQIIILGFAFSLIARNPALGTSFLLFKATGILVFQAFKTTSNMIGKSLSYSNKLLSYPGVEWPHALLARFILNIFVNLVVSILILSGIIIAENLTLIMDWKPVFLAYCLAWILSFGIGALNCYLFERVDIWSNVWGIMTGPLMIVSGVIILYEDLPPVAQEILWYNPLLHITGLMREGFYSTYTPGYISIPFVLACGMIPMVLGLMLVRKHHLYLLNR</sequence>
<dbReference type="Proteomes" id="UP000244940">
    <property type="component" value="Unassembled WGS sequence"/>
</dbReference>
<comment type="similarity">
    <text evidence="2">Belongs to the ABC-2 integral membrane protein family.</text>
</comment>
<evidence type="ECO:0000256" key="1">
    <source>
        <dbReference type="ARBA" id="ARBA00004651"/>
    </source>
</evidence>
<evidence type="ECO:0000256" key="5">
    <source>
        <dbReference type="ARBA" id="ARBA00022597"/>
    </source>
</evidence>
<dbReference type="AlphaFoldDB" id="A0A2U2C770"/>
<comment type="subcellular location">
    <subcellularLocation>
        <location evidence="1">Cell membrane</location>
        <topology evidence="1">Multi-pass membrane protein</topology>
    </subcellularLocation>
</comment>
<feature type="transmembrane region" description="Helical" evidence="10">
    <location>
        <begin position="244"/>
        <end position="265"/>
    </location>
</feature>
<dbReference type="PRINTS" id="PR00164">
    <property type="entry name" value="ABC2TRNSPORT"/>
</dbReference>
<evidence type="ECO:0000313" key="13">
    <source>
        <dbReference type="Proteomes" id="UP000244940"/>
    </source>
</evidence>
<reference evidence="12 13" key="1">
    <citation type="submission" date="2018-05" db="EMBL/GenBank/DDBJ databases">
        <title>Pararhodobacter marina sp. nov., isolated from deep-sea water of the Indian Ocean.</title>
        <authorList>
            <person name="Lai Q.Sr."/>
            <person name="Liu X."/>
            <person name="Shao Z."/>
        </authorList>
    </citation>
    <scope>NUCLEOTIDE SEQUENCE [LARGE SCALE GENOMIC DNA]</scope>
    <source>
        <strain evidence="12 13">CIC4N-9</strain>
    </source>
</reference>
<keyword evidence="7 10" id="KW-1133">Transmembrane helix</keyword>
<evidence type="ECO:0000256" key="4">
    <source>
        <dbReference type="ARBA" id="ARBA00022475"/>
    </source>
</evidence>
<evidence type="ECO:0000256" key="7">
    <source>
        <dbReference type="ARBA" id="ARBA00022989"/>
    </source>
</evidence>
<dbReference type="GO" id="GO:0140359">
    <property type="term" value="F:ABC-type transporter activity"/>
    <property type="evidence" value="ECO:0007669"/>
    <property type="project" value="InterPro"/>
</dbReference>
<dbReference type="GO" id="GO:0015774">
    <property type="term" value="P:polysaccharide transport"/>
    <property type="evidence" value="ECO:0007669"/>
    <property type="project" value="UniProtKB-KW"/>
</dbReference>
<name>A0A2U2C770_9RHOB</name>
<feature type="transmembrane region" description="Helical" evidence="10">
    <location>
        <begin position="127"/>
        <end position="148"/>
    </location>
</feature>
<dbReference type="InterPro" id="IPR013525">
    <property type="entry name" value="ABC2_TM"/>
</dbReference>
<evidence type="ECO:0000259" key="11">
    <source>
        <dbReference type="Pfam" id="PF01061"/>
    </source>
</evidence>
<keyword evidence="3" id="KW-0813">Transport</keyword>
<evidence type="ECO:0000256" key="9">
    <source>
        <dbReference type="ARBA" id="ARBA00023136"/>
    </source>
</evidence>
<dbReference type="Pfam" id="PF01061">
    <property type="entry name" value="ABC2_membrane"/>
    <property type="match status" value="1"/>
</dbReference>
<evidence type="ECO:0000256" key="6">
    <source>
        <dbReference type="ARBA" id="ARBA00022692"/>
    </source>
</evidence>
<dbReference type="PANTHER" id="PTHR30413:SF10">
    <property type="entry name" value="CAPSULE POLYSACCHARIDE EXPORT INNER-MEMBRANE PROTEIN CTRC"/>
    <property type="match status" value="1"/>
</dbReference>
<feature type="transmembrane region" description="Helical" evidence="10">
    <location>
        <begin position="189"/>
        <end position="209"/>
    </location>
</feature>
<dbReference type="InterPro" id="IPR000412">
    <property type="entry name" value="ABC_2_transport"/>
</dbReference>
<dbReference type="PANTHER" id="PTHR30413">
    <property type="entry name" value="INNER MEMBRANE TRANSPORT PERMEASE"/>
    <property type="match status" value="1"/>
</dbReference>
<protein>
    <submittedName>
        <fullName evidence="12">Sugar ABC transporter permease</fullName>
    </submittedName>
</protein>
<dbReference type="GO" id="GO:0015920">
    <property type="term" value="P:lipopolysaccharide transport"/>
    <property type="evidence" value="ECO:0007669"/>
    <property type="project" value="TreeGrafter"/>
</dbReference>
<evidence type="ECO:0000256" key="8">
    <source>
        <dbReference type="ARBA" id="ARBA00023047"/>
    </source>
</evidence>
<evidence type="ECO:0000256" key="3">
    <source>
        <dbReference type="ARBA" id="ARBA00022448"/>
    </source>
</evidence>
<feature type="transmembrane region" description="Helical" evidence="10">
    <location>
        <begin position="160"/>
        <end position="182"/>
    </location>
</feature>
<keyword evidence="5" id="KW-0762">Sugar transport</keyword>
<gene>
    <name evidence="12" type="ORF">C4N9_15020</name>
</gene>
<keyword evidence="9 10" id="KW-0472">Membrane</keyword>
<dbReference type="EMBL" id="QEYD01000009">
    <property type="protein sequence ID" value="PWE27745.1"/>
    <property type="molecule type" value="Genomic_DNA"/>
</dbReference>
<feature type="domain" description="ABC-2 type transporter transmembrane" evidence="11">
    <location>
        <begin position="30"/>
        <end position="237"/>
    </location>
</feature>
<keyword evidence="6 10" id="KW-0812">Transmembrane</keyword>
<comment type="caution">
    <text evidence="12">The sequence shown here is derived from an EMBL/GenBank/DDBJ whole genome shotgun (WGS) entry which is preliminary data.</text>
</comment>
<feature type="transmembrane region" description="Helical" evidence="10">
    <location>
        <begin position="49"/>
        <end position="70"/>
    </location>
</feature>
<keyword evidence="13" id="KW-1185">Reference proteome</keyword>
<dbReference type="OrthoDB" id="8479094at2"/>
<evidence type="ECO:0000313" key="12">
    <source>
        <dbReference type="EMBL" id="PWE27745.1"/>
    </source>
</evidence>
<dbReference type="GeneID" id="94366205"/>
<keyword evidence="4" id="KW-1003">Cell membrane</keyword>
<evidence type="ECO:0000256" key="2">
    <source>
        <dbReference type="ARBA" id="ARBA00007783"/>
    </source>
</evidence>